<feature type="non-terminal residue" evidence="1">
    <location>
        <position position="77"/>
    </location>
</feature>
<dbReference type="EMBL" id="JAJJMB010012509">
    <property type="protein sequence ID" value="KAI3876206.1"/>
    <property type="molecule type" value="Genomic_DNA"/>
</dbReference>
<gene>
    <name evidence="1" type="ORF">MKW98_029158</name>
</gene>
<evidence type="ECO:0000313" key="1">
    <source>
        <dbReference type="EMBL" id="KAI3876206.1"/>
    </source>
</evidence>
<comment type="caution">
    <text evidence="1">The sequence shown here is derived from an EMBL/GenBank/DDBJ whole genome shotgun (WGS) entry which is preliminary data.</text>
</comment>
<proteinExistence type="predicted"/>
<accession>A0AAD4S998</accession>
<sequence length="77" mass="9123">YVWNLNLVFSFCFNQQSVDLMIDDSSLKEMLMKFSIAKRDESGIKGNQSCITRKERITKWMPRIHLLGVYITFKKET</sequence>
<keyword evidence="2" id="KW-1185">Reference proteome</keyword>
<organism evidence="1 2">
    <name type="scientific">Papaver atlanticum</name>
    <dbReference type="NCBI Taxonomy" id="357466"/>
    <lineage>
        <taxon>Eukaryota</taxon>
        <taxon>Viridiplantae</taxon>
        <taxon>Streptophyta</taxon>
        <taxon>Embryophyta</taxon>
        <taxon>Tracheophyta</taxon>
        <taxon>Spermatophyta</taxon>
        <taxon>Magnoliopsida</taxon>
        <taxon>Ranunculales</taxon>
        <taxon>Papaveraceae</taxon>
        <taxon>Papaveroideae</taxon>
        <taxon>Papaver</taxon>
    </lineage>
</organism>
<protein>
    <submittedName>
        <fullName evidence="1">Uncharacterized protein</fullName>
    </submittedName>
</protein>
<reference evidence="1" key="1">
    <citation type="submission" date="2022-04" db="EMBL/GenBank/DDBJ databases">
        <title>A functionally conserved STORR gene fusion in Papaver species that diverged 16.8 million years ago.</title>
        <authorList>
            <person name="Catania T."/>
        </authorList>
    </citation>
    <scope>NUCLEOTIDE SEQUENCE</scope>
    <source>
        <strain evidence="1">S-188037</strain>
    </source>
</reference>
<dbReference type="AlphaFoldDB" id="A0AAD4S998"/>
<name>A0AAD4S998_9MAGN</name>
<evidence type="ECO:0000313" key="2">
    <source>
        <dbReference type="Proteomes" id="UP001202328"/>
    </source>
</evidence>
<dbReference type="Proteomes" id="UP001202328">
    <property type="component" value="Unassembled WGS sequence"/>
</dbReference>